<protein>
    <submittedName>
        <fullName evidence="1">Uncharacterized protein</fullName>
    </submittedName>
</protein>
<dbReference type="AlphaFoldDB" id="A0A0A9A7R1"/>
<proteinExistence type="predicted"/>
<reference evidence="1" key="1">
    <citation type="submission" date="2014-09" db="EMBL/GenBank/DDBJ databases">
        <authorList>
            <person name="Magalhaes I.L.F."/>
            <person name="Oliveira U."/>
            <person name="Santos F.R."/>
            <person name="Vidigal T.H.D.A."/>
            <person name="Brescovit A.D."/>
            <person name="Santos A.J."/>
        </authorList>
    </citation>
    <scope>NUCLEOTIDE SEQUENCE</scope>
    <source>
        <tissue evidence="1">Shoot tissue taken approximately 20 cm above the soil surface</tissue>
    </source>
</reference>
<name>A0A0A9A7R1_ARUDO</name>
<evidence type="ECO:0000313" key="1">
    <source>
        <dbReference type="EMBL" id="JAD45040.1"/>
    </source>
</evidence>
<accession>A0A0A9A7R1</accession>
<reference evidence="1" key="2">
    <citation type="journal article" date="2015" name="Data Brief">
        <title>Shoot transcriptome of the giant reed, Arundo donax.</title>
        <authorList>
            <person name="Barrero R.A."/>
            <person name="Guerrero F.D."/>
            <person name="Moolhuijzen P."/>
            <person name="Goolsby J.A."/>
            <person name="Tidwell J."/>
            <person name="Bellgard S.E."/>
            <person name="Bellgard M.I."/>
        </authorList>
    </citation>
    <scope>NUCLEOTIDE SEQUENCE</scope>
    <source>
        <tissue evidence="1">Shoot tissue taken approximately 20 cm above the soil surface</tissue>
    </source>
</reference>
<sequence>MHFSLQNVYKSLINIPSQKSCVHVTSLHSSTAEEYNKTKFIIFPRIPVQQVSSFSEL</sequence>
<dbReference type="EMBL" id="GBRH01252855">
    <property type="protein sequence ID" value="JAD45040.1"/>
    <property type="molecule type" value="Transcribed_RNA"/>
</dbReference>
<organism evidence="1">
    <name type="scientific">Arundo donax</name>
    <name type="common">Giant reed</name>
    <name type="synonym">Donax arundinaceus</name>
    <dbReference type="NCBI Taxonomy" id="35708"/>
    <lineage>
        <taxon>Eukaryota</taxon>
        <taxon>Viridiplantae</taxon>
        <taxon>Streptophyta</taxon>
        <taxon>Embryophyta</taxon>
        <taxon>Tracheophyta</taxon>
        <taxon>Spermatophyta</taxon>
        <taxon>Magnoliopsida</taxon>
        <taxon>Liliopsida</taxon>
        <taxon>Poales</taxon>
        <taxon>Poaceae</taxon>
        <taxon>PACMAD clade</taxon>
        <taxon>Arundinoideae</taxon>
        <taxon>Arundineae</taxon>
        <taxon>Arundo</taxon>
    </lineage>
</organism>